<proteinExistence type="predicted"/>
<evidence type="ECO:0000256" key="4">
    <source>
        <dbReference type="ARBA" id="ARBA00022989"/>
    </source>
</evidence>
<keyword evidence="4 6" id="KW-1133">Transmembrane helix</keyword>
<gene>
    <name evidence="9" type="ORF">B9R14_11555</name>
    <name evidence="8" type="ORF">HVS_07395</name>
</gene>
<keyword evidence="2" id="KW-1003">Cell membrane</keyword>
<dbReference type="Pfam" id="PF06271">
    <property type="entry name" value="RDD"/>
    <property type="match status" value="1"/>
</dbReference>
<reference evidence="9 11" key="2">
    <citation type="journal article" date="2018" name="Syst. Appl. Microbiol.">
        <title>Characterization and high-quality draft genome sequence of Herbivorax saccincola A7, an anaerobic, alkaliphilic, thermophilic, cellulolytic, and xylanolytic bacterium.</title>
        <authorList>
            <person name="Aikawa S."/>
            <person name="Baramee S."/>
            <person name="Sermsathanaswadi J."/>
            <person name="Thianheng P."/>
            <person name="Tachaapaikoon C."/>
            <person name="Shikata A."/>
            <person name="Waeonukul R."/>
            <person name="Pason P."/>
            <person name="Ratanakhanokchai K."/>
            <person name="Kosugi A."/>
        </authorList>
    </citation>
    <scope>NUCLEOTIDE SEQUENCE [LARGE SCALE GENOMIC DNA]</scope>
    <source>
        <strain evidence="9 11">A7</strain>
    </source>
</reference>
<organism evidence="8 10">
    <name type="scientific">Acetivibrio saccincola</name>
    <dbReference type="NCBI Taxonomy" id="1677857"/>
    <lineage>
        <taxon>Bacteria</taxon>
        <taxon>Bacillati</taxon>
        <taxon>Bacillota</taxon>
        <taxon>Clostridia</taxon>
        <taxon>Eubacteriales</taxon>
        <taxon>Oscillospiraceae</taxon>
        <taxon>Acetivibrio</taxon>
    </lineage>
</organism>
<evidence type="ECO:0000256" key="6">
    <source>
        <dbReference type="SAM" id="Phobius"/>
    </source>
</evidence>
<feature type="transmembrane region" description="Helical" evidence="6">
    <location>
        <begin position="106"/>
        <end position="124"/>
    </location>
</feature>
<feature type="domain" description="RDD" evidence="7">
    <location>
        <begin position="4"/>
        <end position="136"/>
    </location>
</feature>
<evidence type="ECO:0000256" key="1">
    <source>
        <dbReference type="ARBA" id="ARBA00004651"/>
    </source>
</evidence>
<dbReference type="RefSeq" id="WP_101300709.1">
    <property type="nucleotide sequence ID" value="NZ_CP025197.1"/>
</dbReference>
<evidence type="ECO:0000259" key="7">
    <source>
        <dbReference type="Pfam" id="PF06271"/>
    </source>
</evidence>
<feature type="transmembrane region" description="Helical" evidence="6">
    <location>
        <begin position="52"/>
        <end position="71"/>
    </location>
</feature>
<evidence type="ECO:0000256" key="2">
    <source>
        <dbReference type="ARBA" id="ARBA00022475"/>
    </source>
</evidence>
<dbReference type="InterPro" id="IPR051791">
    <property type="entry name" value="Pra-immunoreactive"/>
</dbReference>
<evidence type="ECO:0000313" key="10">
    <source>
        <dbReference type="Proteomes" id="UP000233534"/>
    </source>
</evidence>
<dbReference type="InterPro" id="IPR010432">
    <property type="entry name" value="RDD"/>
</dbReference>
<dbReference type="PANTHER" id="PTHR36115">
    <property type="entry name" value="PROLINE-RICH ANTIGEN HOMOLOG-RELATED"/>
    <property type="match status" value="1"/>
</dbReference>
<dbReference type="PANTHER" id="PTHR36115:SF9">
    <property type="entry name" value="LMO1584 PROTEIN"/>
    <property type="match status" value="1"/>
</dbReference>
<evidence type="ECO:0000313" key="9">
    <source>
        <dbReference type="EMBL" id="PQQ67321.1"/>
    </source>
</evidence>
<dbReference type="Proteomes" id="UP000233534">
    <property type="component" value="Chromosome"/>
</dbReference>
<evidence type="ECO:0000256" key="5">
    <source>
        <dbReference type="ARBA" id="ARBA00023136"/>
    </source>
</evidence>
<keyword evidence="3 6" id="KW-0812">Transmembrane</keyword>
<keyword evidence="5 6" id="KW-0472">Membrane</keyword>
<keyword evidence="10" id="KW-1185">Reference proteome</keyword>
<protein>
    <submittedName>
        <fullName evidence="8">RDD family protein</fullName>
    </submittedName>
</protein>
<dbReference type="AlphaFoldDB" id="A0A2K9EB63"/>
<evidence type="ECO:0000313" key="8">
    <source>
        <dbReference type="EMBL" id="AUG57394.1"/>
    </source>
</evidence>
<feature type="transmembrane region" description="Helical" evidence="6">
    <location>
        <begin position="12"/>
        <end position="31"/>
    </location>
</feature>
<dbReference type="Proteomes" id="UP000239720">
    <property type="component" value="Unassembled WGS sequence"/>
</dbReference>
<comment type="subcellular location">
    <subcellularLocation>
        <location evidence="1">Cell membrane</location>
        <topology evidence="1">Multi-pass membrane protein</topology>
    </subcellularLocation>
</comment>
<evidence type="ECO:0000256" key="3">
    <source>
        <dbReference type="ARBA" id="ARBA00022692"/>
    </source>
</evidence>
<dbReference type="EMBL" id="NEMB01000003">
    <property type="protein sequence ID" value="PQQ67321.1"/>
    <property type="molecule type" value="Genomic_DNA"/>
</dbReference>
<dbReference type="EMBL" id="CP025197">
    <property type="protein sequence ID" value="AUG57394.1"/>
    <property type="molecule type" value="Genomic_DNA"/>
</dbReference>
<sequence length="231" mass="25999">MEVGKLSKRVWAYLFDIIIVTGIYAGILVVLHALGKDIPIKGVIERNPNDLALMYLTFGLLYLFYEVAFLSSNFSTTPGKLILNLQVISCKKSTIFDALIRSCIKVVATLTQIVPVIFFILSIFTANKQAVHDIAADTIVMQRKKRRVVRTTNRDPSVDLFEEMKRRGLKTYSEQVALAKELNLYKGKKQAATPSYAWLGVLIFVFSIVCAMFFVSFFYSDIKAIASTVTM</sequence>
<name>A0A2K9EB63_9FIRM</name>
<feature type="transmembrane region" description="Helical" evidence="6">
    <location>
        <begin position="196"/>
        <end position="219"/>
    </location>
</feature>
<evidence type="ECO:0000313" key="11">
    <source>
        <dbReference type="Proteomes" id="UP000239720"/>
    </source>
</evidence>
<dbReference type="GO" id="GO:0005886">
    <property type="term" value="C:plasma membrane"/>
    <property type="evidence" value="ECO:0007669"/>
    <property type="project" value="UniProtKB-SubCell"/>
</dbReference>
<dbReference type="KEGG" id="hsc:HVS_07395"/>
<reference evidence="8 10" key="1">
    <citation type="submission" date="2017-12" db="EMBL/GenBank/DDBJ databases">
        <title>Complete genome sequence of Herbivorax saccincola GGR1, a novel Cellulosome-producing hydrolytic bacterium in a thermophilic biogas plant, established by Illumina and Nanopore MinION sequencing.</title>
        <authorList>
            <person name="Pechtl A."/>
            <person name="Ruckert C."/>
            <person name="Koeck D.E."/>
            <person name="Maus I."/>
            <person name="Winkler A."/>
            <person name="Kalinowski J."/>
            <person name="Puhler A."/>
            <person name="Schwarz W.W."/>
            <person name="Zverlov V.V."/>
            <person name="Schluter A."/>
            <person name="Liebl W."/>
        </authorList>
    </citation>
    <scope>NUCLEOTIDE SEQUENCE [LARGE SCALE GENOMIC DNA]</scope>
    <source>
        <strain evidence="8">GGR1</strain>
        <strain evidence="10">SR1</strain>
    </source>
</reference>
<dbReference type="OrthoDB" id="2088365at2"/>
<accession>A0A2K9EB63</accession>